<evidence type="ECO:0000256" key="15">
    <source>
        <dbReference type="ARBA" id="ARBA00023242"/>
    </source>
</evidence>
<evidence type="ECO:0000313" key="22">
    <source>
        <dbReference type="Proteomes" id="UP000424527"/>
    </source>
</evidence>
<dbReference type="InterPro" id="IPR009060">
    <property type="entry name" value="UBA-like_sf"/>
</dbReference>
<feature type="compositionally biased region" description="Polar residues" evidence="19">
    <location>
        <begin position="713"/>
        <end position="723"/>
    </location>
</feature>
<evidence type="ECO:0000256" key="10">
    <source>
        <dbReference type="ARBA" id="ARBA00022786"/>
    </source>
</evidence>
<dbReference type="Pfam" id="PF21909">
    <property type="entry name" value="USP_UIM_N"/>
    <property type="match status" value="1"/>
</dbReference>
<dbReference type="GO" id="GO:0005829">
    <property type="term" value="C:cytosol"/>
    <property type="evidence" value="ECO:0007669"/>
    <property type="project" value="TreeGrafter"/>
</dbReference>
<protein>
    <recommendedName>
        <fullName evidence="18">Ubiquitin carboxyl-terminal hydrolase</fullName>
        <ecNumber evidence="18">3.4.19.12</ecNumber>
    </recommendedName>
</protein>
<comment type="function">
    <text evidence="16">The muscle-specific isoform (USP25m) may have a role in the regulation of muscular differentiation and function.</text>
</comment>
<dbReference type="PROSITE" id="PS00972">
    <property type="entry name" value="USP_1"/>
    <property type="match status" value="1"/>
</dbReference>
<dbReference type="PROSITE" id="PS50330">
    <property type="entry name" value="UIM"/>
    <property type="match status" value="1"/>
</dbReference>
<feature type="compositionally biased region" description="Polar residues" evidence="19">
    <location>
        <begin position="782"/>
        <end position="791"/>
    </location>
</feature>
<evidence type="ECO:0000256" key="12">
    <source>
        <dbReference type="ARBA" id="ARBA00022807"/>
    </source>
</evidence>
<evidence type="ECO:0000256" key="13">
    <source>
        <dbReference type="ARBA" id="ARBA00022843"/>
    </source>
</evidence>
<evidence type="ECO:0000256" key="7">
    <source>
        <dbReference type="ARBA" id="ARBA00022553"/>
    </source>
</evidence>
<dbReference type="EC" id="3.4.19.12" evidence="18"/>
<dbReference type="GO" id="GO:0016579">
    <property type="term" value="P:protein deubiquitination"/>
    <property type="evidence" value="ECO:0007669"/>
    <property type="project" value="InterPro"/>
</dbReference>
<evidence type="ECO:0000256" key="6">
    <source>
        <dbReference type="ARBA" id="ARBA00022499"/>
    </source>
</evidence>
<gene>
    <name evidence="21" type="ORF">D5F01_LYC14129</name>
</gene>
<dbReference type="Gene3D" id="1.10.8.10">
    <property type="entry name" value="DNA helicase RuvA subunit, C-terminal domain"/>
    <property type="match status" value="1"/>
</dbReference>
<keyword evidence="12 18" id="KW-0788">Thiol protease</keyword>
<comment type="subcellular location">
    <subcellularLocation>
        <location evidence="3">Cytoplasm</location>
    </subcellularLocation>
    <subcellularLocation>
        <location evidence="2">Nucleus</location>
    </subcellularLocation>
</comment>
<keyword evidence="13" id="KW-0832">Ubl conjugation</keyword>
<feature type="region of interest" description="Disordered" evidence="19">
    <location>
        <begin position="465"/>
        <end position="542"/>
    </location>
</feature>
<keyword evidence="6" id="KW-1017">Isopeptide bond</keyword>
<dbReference type="PROSITE" id="PS50235">
    <property type="entry name" value="USP_3"/>
    <property type="match status" value="1"/>
</dbReference>
<feature type="region of interest" description="Disordered" evidence="19">
    <location>
        <begin position="704"/>
        <end position="806"/>
    </location>
</feature>
<dbReference type="Pfam" id="PF22566">
    <property type="entry name" value="UBA_8"/>
    <property type="match status" value="1"/>
</dbReference>
<dbReference type="GO" id="GO:0006508">
    <property type="term" value="P:proteolysis"/>
    <property type="evidence" value="ECO:0007669"/>
    <property type="project" value="UniProtKB-KW"/>
</dbReference>
<evidence type="ECO:0000256" key="11">
    <source>
        <dbReference type="ARBA" id="ARBA00022801"/>
    </source>
</evidence>
<dbReference type="PROSITE" id="PS00973">
    <property type="entry name" value="USP_2"/>
    <property type="match status" value="1"/>
</dbReference>
<feature type="compositionally biased region" description="Polar residues" evidence="19">
    <location>
        <begin position="483"/>
        <end position="494"/>
    </location>
</feature>
<organism evidence="21 22">
    <name type="scientific">Larimichthys crocea</name>
    <name type="common">Large yellow croaker</name>
    <name type="synonym">Pseudosciaena crocea</name>
    <dbReference type="NCBI Taxonomy" id="215358"/>
    <lineage>
        <taxon>Eukaryota</taxon>
        <taxon>Metazoa</taxon>
        <taxon>Chordata</taxon>
        <taxon>Craniata</taxon>
        <taxon>Vertebrata</taxon>
        <taxon>Euteleostomi</taxon>
        <taxon>Actinopterygii</taxon>
        <taxon>Neopterygii</taxon>
        <taxon>Teleostei</taxon>
        <taxon>Neoteleostei</taxon>
        <taxon>Acanthomorphata</taxon>
        <taxon>Eupercaria</taxon>
        <taxon>Sciaenidae</taxon>
        <taxon>Larimichthys</taxon>
    </lineage>
</organism>
<dbReference type="Proteomes" id="UP000424527">
    <property type="component" value="Unassembled WGS sequence"/>
</dbReference>
<keyword evidence="22" id="KW-1185">Reference proteome</keyword>
<evidence type="ECO:0000256" key="2">
    <source>
        <dbReference type="ARBA" id="ARBA00004123"/>
    </source>
</evidence>
<evidence type="ECO:0000256" key="17">
    <source>
        <dbReference type="ARBA" id="ARBA00062193"/>
    </source>
</evidence>
<keyword evidence="15" id="KW-0539">Nucleus</keyword>
<dbReference type="FunFam" id="1.10.8.10:FF:000023">
    <property type="entry name" value="Putative ubiquitin carboxyl-terminal hydrolase 25"/>
    <property type="match status" value="1"/>
</dbReference>
<evidence type="ECO:0000256" key="9">
    <source>
        <dbReference type="ARBA" id="ARBA00022737"/>
    </source>
</evidence>
<proteinExistence type="inferred from homology"/>
<evidence type="ECO:0000256" key="1">
    <source>
        <dbReference type="ARBA" id="ARBA00000707"/>
    </source>
</evidence>
<dbReference type="InterPro" id="IPR054109">
    <property type="entry name" value="UBA_8"/>
</dbReference>
<dbReference type="GO" id="GO:0005634">
    <property type="term" value="C:nucleus"/>
    <property type="evidence" value="ECO:0007669"/>
    <property type="project" value="UniProtKB-SubCell"/>
</dbReference>
<keyword evidence="14" id="KW-0175">Coiled coil</keyword>
<evidence type="ECO:0000256" key="16">
    <source>
        <dbReference type="ARBA" id="ARBA00053306"/>
    </source>
</evidence>
<dbReference type="GO" id="GO:0004843">
    <property type="term" value="F:cysteine-type deubiquitinase activity"/>
    <property type="evidence" value="ECO:0007669"/>
    <property type="project" value="UniProtKB-UniRule"/>
</dbReference>
<evidence type="ECO:0000313" key="21">
    <source>
        <dbReference type="EMBL" id="KAE8288069.1"/>
    </source>
</evidence>
<evidence type="ECO:0000256" key="3">
    <source>
        <dbReference type="ARBA" id="ARBA00004496"/>
    </source>
</evidence>
<keyword evidence="9" id="KW-0677">Repeat</keyword>
<keyword evidence="7" id="KW-0597">Phosphoprotein</keyword>
<dbReference type="InterPro" id="IPR054108">
    <property type="entry name" value="USP25/28_UIM"/>
</dbReference>
<evidence type="ECO:0000259" key="20">
    <source>
        <dbReference type="PROSITE" id="PS50235"/>
    </source>
</evidence>
<keyword evidence="11 18" id="KW-0378">Hydrolase</keyword>
<evidence type="ECO:0000256" key="18">
    <source>
        <dbReference type="RuleBase" id="RU366025"/>
    </source>
</evidence>
<keyword evidence="10 18" id="KW-0833">Ubl conjugation pathway</keyword>
<keyword evidence="5" id="KW-0963">Cytoplasm</keyword>
<dbReference type="Pfam" id="PF00443">
    <property type="entry name" value="UCH"/>
    <property type="match status" value="1"/>
</dbReference>
<dbReference type="PANTHER" id="PTHR24006">
    <property type="entry name" value="UBIQUITIN CARBOXYL-TERMINAL HYDROLASE"/>
    <property type="match status" value="1"/>
</dbReference>
<feature type="domain" description="USP" evidence="20">
    <location>
        <begin position="168"/>
        <end position="632"/>
    </location>
</feature>
<dbReference type="CDD" id="cd02665">
    <property type="entry name" value="Peptidase_C19I"/>
    <property type="match status" value="1"/>
</dbReference>
<comment type="catalytic activity">
    <reaction evidence="1 18">
        <text>Thiol-dependent hydrolysis of ester, thioester, amide, peptide and isopeptide bonds formed by the C-terminal Gly of ubiquitin (a 76-residue protein attached to proteins as an intracellular targeting signal).</text>
        <dbReference type="EC" id="3.4.19.12"/>
    </reaction>
</comment>
<dbReference type="FunFam" id="3.90.70.10:FF:000004">
    <property type="entry name" value="Putative ubiquitin carboxyl-terminal hydrolase 25"/>
    <property type="match status" value="1"/>
</dbReference>
<dbReference type="AlphaFoldDB" id="A0A6G0I9B8"/>
<dbReference type="SUPFAM" id="SSF46934">
    <property type="entry name" value="UBA-like"/>
    <property type="match status" value="1"/>
</dbReference>
<comment type="similarity">
    <text evidence="4 18">Belongs to the peptidase C19 family.</text>
</comment>
<reference evidence="21 22" key="1">
    <citation type="submission" date="2019-07" db="EMBL/GenBank/DDBJ databases">
        <title>Chromosome genome assembly for large yellow croaker.</title>
        <authorList>
            <person name="Xiao S."/>
        </authorList>
    </citation>
    <scope>NUCLEOTIDE SEQUENCE [LARGE SCALE GENOMIC DNA]</scope>
    <source>
        <strain evidence="21">JMULYC20181020</strain>
        <tissue evidence="21">Muscle</tissue>
    </source>
</reference>
<dbReference type="SMART" id="SM00726">
    <property type="entry name" value="UIM"/>
    <property type="match status" value="3"/>
</dbReference>
<evidence type="ECO:0000256" key="5">
    <source>
        <dbReference type="ARBA" id="ARBA00022490"/>
    </source>
</evidence>
<dbReference type="Gene3D" id="3.90.70.10">
    <property type="entry name" value="Cysteine proteinases"/>
    <property type="match status" value="1"/>
</dbReference>
<feature type="compositionally biased region" description="Low complexity" evidence="19">
    <location>
        <begin position="502"/>
        <end position="519"/>
    </location>
</feature>
<sequence>MTVEQNVLQQHSQKHQQTLLNQLREVTGTTDVQLLQQALQVSNGDLAEAVAYLTEKNAKVPQQDETTYYQTSQVASDRYISVGSQADTNVIDLTGDDKDDLQRAIALSLEESNRAFRETGITDEEQAISRVLEASIAENKASLKRTHTEVWSDSPNPHDRKRIDNCPVGLKNVGNTCWFSAVIQSLFNLLEFQRLVLNYSPPARVHDLPRNQKEHRNLPFMQELRNLFSLMVGSKRKYVDPSRAVEILKDAFKSSESQQQDVSEFTHKLLDWLEDAFQMKAEEDREGEKPKNPMVELFYGRFLAVGVLEGKKFENTEMFGQYPLQVNGFKDLHECLEAAMIEGEIESLHSAENSPRSGQEHWFTELPPVLTFELSRFEFNQALGRPEKIHNKLEFPSMLYMDRYMDRNREITRIKREEIRRLKEHLTLLQQRLERYLSYGSGPKRFPLADVLQYAMEFASSKPVCTSPVEDIDSSAPPGGTTGQQLPQPSTAEQDSLPPLESSGPASVPSTAPSAAQQQRVPIHKPFTQSRSEVENDTRDLQGSITRIHRTIELMYSDKSMMQVPYRLHAVLVHEGQANAGHYWAYIYDPHQRCWMKYNDISVTKSSWEELVRDSFGGYRNASAYCLMYINDKKPFLIEEEFDKETGQILSGMDKLPPDLKHYVKEDNELFDKEIDEWDALQAHKAQQEKLALATAAAAASAASSTSTSSSSPQPMSIESSPPDNAVPQQEPEYMEQPSPTNDSKHLQEDTERAIARAAAEQEERSPEALLNASLPPPTSPQPEVQVSTSSTPPPDLVMEDESPGQRTVEVAIPNVGTFVIESEEGGYDDEVALAPDKPSSPLFFYFLFFLC</sequence>
<evidence type="ECO:0000256" key="4">
    <source>
        <dbReference type="ARBA" id="ARBA00009085"/>
    </source>
</evidence>
<name>A0A6G0I9B8_LARCR</name>
<comment type="subunit">
    <text evidence="17">Homotetramer, inhibited form. Homodimer, active form. Interacts with ACTA1 (via its C-terminus); the interaction occurs for all isoforms but is strongest for isoform USP25m in muscle differentiating cells. Interacts (isoform USP25m only) with MYBPC1; the interaction prevents proteasomal degradation of MYBPC1. Interacts (isoform USP25m only) with FLNC (via filament repeats 17-18, 20-21 and 24). Interacts with GAPDH. Interacts with SUMO3; the interaction sumoylates efficiently USP25. Interacts with SUMO2; the interaction sumoylates efficiently USP25. Interacts with SUMO1; the interaction only weakly sumoylates USP25. Interacts with SYK; phosphorylates USP25 and regulates USP25 intracellular levels.</text>
</comment>
<dbReference type="PANTHER" id="PTHR24006:SF666">
    <property type="entry name" value="UBIQUITIN CARBOXYL-TERMINAL HYDROLASE 25"/>
    <property type="match status" value="1"/>
</dbReference>
<dbReference type="InterPro" id="IPR038765">
    <property type="entry name" value="Papain-like_cys_pep_sf"/>
</dbReference>
<keyword evidence="8 18" id="KW-0645">Protease</keyword>
<dbReference type="InterPro" id="IPR003903">
    <property type="entry name" value="UIM_dom"/>
</dbReference>
<dbReference type="InterPro" id="IPR001394">
    <property type="entry name" value="Peptidase_C19_UCH"/>
</dbReference>
<dbReference type="InterPro" id="IPR018200">
    <property type="entry name" value="USP_CS"/>
</dbReference>
<dbReference type="InterPro" id="IPR050164">
    <property type="entry name" value="Peptidase_C19"/>
</dbReference>
<evidence type="ECO:0000256" key="8">
    <source>
        <dbReference type="ARBA" id="ARBA00022670"/>
    </source>
</evidence>
<feature type="compositionally biased region" description="Basic and acidic residues" evidence="19">
    <location>
        <begin position="743"/>
        <end position="767"/>
    </location>
</feature>
<dbReference type="InterPro" id="IPR028889">
    <property type="entry name" value="USP"/>
</dbReference>
<evidence type="ECO:0000256" key="19">
    <source>
        <dbReference type="SAM" id="MobiDB-lite"/>
    </source>
</evidence>
<dbReference type="CDD" id="cd14354">
    <property type="entry name" value="UBA_UBP25"/>
    <property type="match status" value="1"/>
</dbReference>
<evidence type="ECO:0000256" key="14">
    <source>
        <dbReference type="ARBA" id="ARBA00023054"/>
    </source>
</evidence>
<accession>A0A6G0I9B8</accession>
<comment type="caution">
    <text evidence="21">The sequence shown here is derived from an EMBL/GenBank/DDBJ whole genome shotgun (WGS) entry which is preliminary data.</text>
</comment>
<dbReference type="SUPFAM" id="SSF54001">
    <property type="entry name" value="Cysteine proteinases"/>
    <property type="match status" value="1"/>
</dbReference>
<dbReference type="EMBL" id="REGW02000013">
    <property type="protein sequence ID" value="KAE8288069.1"/>
    <property type="molecule type" value="Genomic_DNA"/>
</dbReference>